<protein>
    <submittedName>
        <fullName evidence="2">Cytochrome-c oxidase</fullName>
    </submittedName>
</protein>
<dbReference type="AlphaFoldDB" id="A0AAW5E1H6"/>
<proteinExistence type="predicted"/>
<dbReference type="Proteomes" id="UP001431131">
    <property type="component" value="Unassembled WGS sequence"/>
</dbReference>
<dbReference type="InterPro" id="IPR036927">
    <property type="entry name" value="Cyt_c_oxase-like_su1_sf"/>
</dbReference>
<comment type="caution">
    <text evidence="2">The sequence shown here is derived from an EMBL/GenBank/DDBJ whole genome shotgun (WGS) entry which is preliminary data.</text>
</comment>
<feature type="transmembrane region" description="Helical" evidence="1">
    <location>
        <begin position="36"/>
        <end position="55"/>
    </location>
</feature>
<feature type="transmembrane region" description="Helical" evidence="1">
    <location>
        <begin position="95"/>
        <end position="117"/>
    </location>
</feature>
<accession>A0AAW5E1H6</accession>
<dbReference type="Gene3D" id="1.20.210.10">
    <property type="entry name" value="Cytochrome c oxidase-like, subunit I domain"/>
    <property type="match status" value="1"/>
</dbReference>
<feature type="transmembrane region" description="Helical" evidence="1">
    <location>
        <begin position="5"/>
        <end position="24"/>
    </location>
</feature>
<name>A0AAW5E1H6_9BACI</name>
<keyword evidence="1" id="KW-0472">Membrane</keyword>
<keyword evidence="3" id="KW-1185">Reference proteome</keyword>
<gene>
    <name evidence="2" type="ORF">MJG50_12680</name>
</gene>
<evidence type="ECO:0000313" key="2">
    <source>
        <dbReference type="EMBL" id="MCH1626188.1"/>
    </source>
</evidence>
<sequence length="124" mass="13250">MGVRLIKISVVYFLIGVGLGMYMSMAHNYTLTGVHVHINLLGWASMGLAGIYYHLFPQAGESKIGTAHFWLHNIGLPIMMIGLAALVLGNASFEPVVAVGGTITTLGIILFVVNILVNVKSVGR</sequence>
<dbReference type="EMBL" id="JAKTTI010000019">
    <property type="protein sequence ID" value="MCH1626188.1"/>
    <property type="molecule type" value="Genomic_DNA"/>
</dbReference>
<feature type="transmembrane region" description="Helical" evidence="1">
    <location>
        <begin position="67"/>
        <end position="89"/>
    </location>
</feature>
<dbReference type="SUPFAM" id="SSF81442">
    <property type="entry name" value="Cytochrome c oxidase subunit I-like"/>
    <property type="match status" value="1"/>
</dbReference>
<organism evidence="2 3">
    <name type="scientific">Fredinandcohnia quinoae</name>
    <dbReference type="NCBI Taxonomy" id="2918902"/>
    <lineage>
        <taxon>Bacteria</taxon>
        <taxon>Bacillati</taxon>
        <taxon>Bacillota</taxon>
        <taxon>Bacilli</taxon>
        <taxon>Bacillales</taxon>
        <taxon>Bacillaceae</taxon>
        <taxon>Fredinandcohnia</taxon>
    </lineage>
</organism>
<keyword evidence="1" id="KW-1133">Transmembrane helix</keyword>
<evidence type="ECO:0000313" key="3">
    <source>
        <dbReference type="Proteomes" id="UP001431131"/>
    </source>
</evidence>
<dbReference type="RefSeq" id="WP_240256104.1">
    <property type="nucleotide sequence ID" value="NZ_JAKTTI010000019.1"/>
</dbReference>
<evidence type="ECO:0000256" key="1">
    <source>
        <dbReference type="SAM" id="Phobius"/>
    </source>
</evidence>
<keyword evidence="1" id="KW-0812">Transmembrane</keyword>
<reference evidence="2" key="1">
    <citation type="submission" date="2022-02" db="EMBL/GenBank/DDBJ databases">
        <title>Fredinandcohnia quinoae sp. nov. isolated from Chenopodium quinoa seeds.</title>
        <authorList>
            <person name="Saati-Santamaria Z."/>
            <person name="Flores-Felix J.D."/>
            <person name="Igual J.M."/>
            <person name="Velazquez E."/>
            <person name="Garcia-Fraile P."/>
            <person name="Martinez-Molina E."/>
        </authorList>
    </citation>
    <scope>NUCLEOTIDE SEQUENCE</scope>
    <source>
        <strain evidence="2">SECRCQ15</strain>
    </source>
</reference>